<dbReference type="GO" id="GO:0030117">
    <property type="term" value="C:membrane coat"/>
    <property type="evidence" value="ECO:0007669"/>
    <property type="project" value="InterPro"/>
</dbReference>
<evidence type="ECO:0000256" key="1">
    <source>
        <dbReference type="ARBA" id="ARBA00004308"/>
    </source>
</evidence>
<dbReference type="InterPro" id="IPR016024">
    <property type="entry name" value="ARM-type_fold"/>
</dbReference>
<dbReference type="InterPro" id="IPR011989">
    <property type="entry name" value="ARM-like"/>
</dbReference>
<dbReference type="PANTHER" id="PTHR11134">
    <property type="entry name" value="ADAPTOR COMPLEX SUBUNIT BETA FAMILY MEMBER"/>
    <property type="match status" value="1"/>
</dbReference>
<gene>
    <name evidence="8" type="ORF">FSB_LOCUS36982</name>
</gene>
<dbReference type="GO" id="GO:0016192">
    <property type="term" value="P:vesicle-mediated transport"/>
    <property type="evidence" value="ECO:0007669"/>
    <property type="project" value="InterPro"/>
</dbReference>
<feature type="compositionally biased region" description="Polar residues" evidence="6">
    <location>
        <begin position="631"/>
        <end position="644"/>
    </location>
</feature>
<feature type="domain" description="AP-3 complex subunit beta C-terminal" evidence="7">
    <location>
        <begin position="714"/>
        <end position="831"/>
    </location>
</feature>
<dbReference type="Pfam" id="PF14796">
    <property type="entry name" value="AP3B1_C"/>
    <property type="match status" value="1"/>
</dbReference>
<dbReference type="GO" id="GO:0006886">
    <property type="term" value="P:intracellular protein transport"/>
    <property type="evidence" value="ECO:0007669"/>
    <property type="project" value="InterPro"/>
</dbReference>
<feature type="region of interest" description="Disordered" evidence="6">
    <location>
        <begin position="724"/>
        <end position="743"/>
    </location>
</feature>
<keyword evidence="4" id="KW-0653">Protein transport</keyword>
<dbReference type="GO" id="GO:0012505">
    <property type="term" value="C:endomembrane system"/>
    <property type="evidence" value="ECO:0007669"/>
    <property type="project" value="UniProtKB-SubCell"/>
</dbReference>
<comment type="similarity">
    <text evidence="2">Belongs to the adaptor complexes large subunit family.</text>
</comment>
<sequence length="1290" mass="141027">MFPQFGATAETLSKASSMVFRIGTDAHLYDDPDDVNIAPLLDSKFDSEKVEALKRLLALIAQGIDVSNFFPQVVKNVASQSFEVKKLVYLYLLHYAEKRPNEALLSINCFQKDLGDPSALVRACALRTMAGIRLHVISSLVMVAVGKCARDPSVYVRKCAANALLKLYDLRLEEHTSAIEEIVGILLNDQSPGVVGAAAAAFASICPSNFSLIERNYQRLCEILPDVEEWGQIVLIGILLRFVIAKHGLVKESIMFSLHSTEGSDFKKDGLATQISLKEETGYVSGSGSGSYDFGLDVDVCGNNDSVLANMVSRCYIEGPDEYLSRLSYTNRGPYELNVAQFTSGKSNDDVKMLLQCTSPLLWSHNSAVVVAAAGVHWIMAPREDVKRIIKPLLFLLRSSCASKYVVLCNIQVFAKAMPSLFATHFEDFFICSSDSYQIKNLKLEILSSIVTDSTISFVFKEFQDYIRDPDRRFAADTVATIGLCAQRLPEKANTCLEGLLALTRQEFLSSDFGSVDGEAGVLIQAIMSIKSIIKQDPPSHEKVPAARAMIIWMVGEYSSLGETIPRMLTTVLKYLAWHFTSEALETKLQILNSIVKIVLHAAPGYEPLPKPCSLQRDDNGTNALGRARDSNSYNTDETDSLSGSLDEEGASDYSSEHSLSGSSVSGGSNETGSASEGDDNADPLIQISDIVNTGENQHGVSQSGSADLGEVISKRALESWLDDQPNLSNTSTSEQSQVRSSTARISIGDIGRRVKTKSYTLLDPANVNGLKVDYSFSSEVSTISPHLVCVEVFFKNCSSEPMSDIVLEDEESNKCSNSADQTLVATDRTRRYLSRSPGFAGDLLGLISAHRASPVTISAPRAPPRLAVTLSAPRTPPCGDSLGSSCSTITAPCAPPRTPQILLRWPALDLVLALDLFSKPSLSALLEPTVKSRGLTTSLGSFKAPIIFSGHVLLLFFLTGRGKESYLTTTKPTDATDATKISTWIKEDAQIMTWLWNSLEPDVFNNVSYLESSKDIWDTLRLMYSSEENITRIHELYQDMFSLQQGDRSIEEYFSLLQGMWDELNVYQPLSTDLQKQQKYREEFRVAKFLSGLKPDLNPIRSQILSGKDIPTVRETYARVRRAAISSSGVKDERSALVGHYDTPQGERGDHSSRRGTHNGRGGRGGRSGGGGRGLKKCTHCGRTNHTVDFCWKLHGKPAWANHATVDGDNSTPSEEQVLISKAEYDSILQRASSSSMVASASDHMTGNSSLLSNISDPCSPFSVTVANGTKTPVQGIGSKDEEDDWWGL</sequence>
<accession>A0A2N9HBP3</accession>
<feature type="compositionally biased region" description="Low complexity" evidence="6">
    <location>
        <begin position="652"/>
        <end position="674"/>
    </location>
</feature>
<dbReference type="EMBL" id="OIVN01003145">
    <property type="protein sequence ID" value="SPD09100.1"/>
    <property type="molecule type" value="Genomic_DNA"/>
</dbReference>
<reference evidence="8" key="1">
    <citation type="submission" date="2018-02" db="EMBL/GenBank/DDBJ databases">
        <authorList>
            <person name="Cohen D.B."/>
            <person name="Kent A.D."/>
        </authorList>
    </citation>
    <scope>NUCLEOTIDE SEQUENCE</scope>
</reference>
<dbReference type="Pfam" id="PF01602">
    <property type="entry name" value="Adaptin_N"/>
    <property type="match status" value="1"/>
</dbReference>
<dbReference type="Pfam" id="PF14223">
    <property type="entry name" value="Retrotran_gag_2"/>
    <property type="match status" value="1"/>
</dbReference>
<dbReference type="InterPro" id="IPR026739">
    <property type="entry name" value="AP_beta"/>
</dbReference>
<feature type="compositionally biased region" description="Polar residues" evidence="6">
    <location>
        <begin position="726"/>
        <end position="743"/>
    </location>
</feature>
<keyword evidence="3" id="KW-0813">Transport</keyword>
<evidence type="ECO:0000256" key="5">
    <source>
        <dbReference type="ARBA" id="ARBA00023136"/>
    </source>
</evidence>
<feature type="region of interest" description="Disordered" evidence="6">
    <location>
        <begin position="1271"/>
        <end position="1290"/>
    </location>
</feature>
<organism evidence="8">
    <name type="scientific">Fagus sylvatica</name>
    <name type="common">Beechnut</name>
    <dbReference type="NCBI Taxonomy" id="28930"/>
    <lineage>
        <taxon>Eukaryota</taxon>
        <taxon>Viridiplantae</taxon>
        <taxon>Streptophyta</taxon>
        <taxon>Embryophyta</taxon>
        <taxon>Tracheophyta</taxon>
        <taxon>Spermatophyta</taxon>
        <taxon>Magnoliopsida</taxon>
        <taxon>eudicotyledons</taxon>
        <taxon>Gunneridae</taxon>
        <taxon>Pentapetalae</taxon>
        <taxon>rosids</taxon>
        <taxon>fabids</taxon>
        <taxon>Fagales</taxon>
        <taxon>Fagaceae</taxon>
        <taxon>Fagus</taxon>
    </lineage>
</organism>
<feature type="region of interest" description="Disordered" evidence="6">
    <location>
        <begin position="609"/>
        <end position="683"/>
    </location>
</feature>
<feature type="region of interest" description="Disordered" evidence="6">
    <location>
        <begin position="1132"/>
        <end position="1176"/>
    </location>
</feature>
<evidence type="ECO:0000256" key="4">
    <source>
        <dbReference type="ARBA" id="ARBA00022927"/>
    </source>
</evidence>
<dbReference type="InterPro" id="IPR029390">
    <property type="entry name" value="AP3B_C"/>
</dbReference>
<dbReference type="InterPro" id="IPR002553">
    <property type="entry name" value="Clathrin/coatomer_adapt-like_N"/>
</dbReference>
<proteinExistence type="inferred from homology"/>
<evidence type="ECO:0000256" key="6">
    <source>
        <dbReference type="SAM" id="MobiDB-lite"/>
    </source>
</evidence>
<name>A0A2N9HBP3_FAGSY</name>
<keyword evidence="5" id="KW-0472">Membrane</keyword>
<feature type="compositionally biased region" description="Gly residues" evidence="6">
    <location>
        <begin position="1160"/>
        <end position="1174"/>
    </location>
</feature>
<dbReference type="SMART" id="SM01355">
    <property type="entry name" value="AP3B1_C"/>
    <property type="match status" value="1"/>
</dbReference>
<evidence type="ECO:0000256" key="3">
    <source>
        <dbReference type="ARBA" id="ARBA00022448"/>
    </source>
</evidence>
<dbReference type="SUPFAM" id="SSF48371">
    <property type="entry name" value="ARM repeat"/>
    <property type="match status" value="1"/>
</dbReference>
<evidence type="ECO:0000256" key="2">
    <source>
        <dbReference type="ARBA" id="ARBA00006613"/>
    </source>
</evidence>
<protein>
    <recommendedName>
        <fullName evidence="7">AP-3 complex subunit beta C-terminal domain-containing protein</fullName>
    </recommendedName>
</protein>
<dbReference type="Gene3D" id="1.25.10.10">
    <property type="entry name" value="Leucine-rich Repeat Variant"/>
    <property type="match status" value="1"/>
</dbReference>
<evidence type="ECO:0000313" key="8">
    <source>
        <dbReference type="EMBL" id="SPD09100.1"/>
    </source>
</evidence>
<comment type="subcellular location">
    <subcellularLocation>
        <location evidence="1">Endomembrane system</location>
    </subcellularLocation>
</comment>
<evidence type="ECO:0000259" key="7">
    <source>
        <dbReference type="SMART" id="SM01355"/>
    </source>
</evidence>